<accession>A0A1I8F880</accession>
<dbReference type="WBParaSite" id="maker-unitig_23688-snap-gene-0.2-mRNA-1">
    <property type="protein sequence ID" value="maker-unitig_23688-snap-gene-0.2-mRNA-1"/>
    <property type="gene ID" value="maker-unitig_23688-snap-gene-0.2"/>
</dbReference>
<dbReference type="AlphaFoldDB" id="A0A1I8F880"/>
<protein>
    <submittedName>
        <fullName evidence="2">Secreted protein</fullName>
    </submittedName>
</protein>
<sequence>TQAADHSIATLHRVHSCLSACLLAARPFSSRVRARDHIRRVGLQDCVGSRCVPLSRRFCWLLCEGFMYTKSLIVVLPGVDSTFAKVKFRHYCLLSILAPAAILSCRWH</sequence>
<organism evidence="1 2">
    <name type="scientific">Macrostomum lignano</name>
    <dbReference type="NCBI Taxonomy" id="282301"/>
    <lineage>
        <taxon>Eukaryota</taxon>
        <taxon>Metazoa</taxon>
        <taxon>Spiralia</taxon>
        <taxon>Lophotrochozoa</taxon>
        <taxon>Platyhelminthes</taxon>
        <taxon>Rhabditophora</taxon>
        <taxon>Macrostomorpha</taxon>
        <taxon>Macrostomida</taxon>
        <taxon>Macrostomidae</taxon>
        <taxon>Macrostomum</taxon>
    </lineage>
</organism>
<reference evidence="2" key="1">
    <citation type="submission" date="2016-11" db="UniProtKB">
        <authorList>
            <consortium name="WormBaseParasite"/>
        </authorList>
    </citation>
    <scope>IDENTIFICATION</scope>
</reference>
<proteinExistence type="predicted"/>
<evidence type="ECO:0000313" key="2">
    <source>
        <dbReference type="WBParaSite" id="maker-unitig_23688-snap-gene-0.2-mRNA-1"/>
    </source>
</evidence>
<evidence type="ECO:0000313" key="1">
    <source>
        <dbReference type="Proteomes" id="UP000095280"/>
    </source>
</evidence>
<keyword evidence="1" id="KW-1185">Reference proteome</keyword>
<name>A0A1I8F880_9PLAT</name>
<dbReference type="Proteomes" id="UP000095280">
    <property type="component" value="Unplaced"/>
</dbReference>